<evidence type="ECO:0000313" key="3">
    <source>
        <dbReference type="EMBL" id="GIX73910.1"/>
    </source>
</evidence>
<evidence type="ECO:0000256" key="1">
    <source>
        <dbReference type="PROSITE-ProRule" id="PRU00042"/>
    </source>
</evidence>
<keyword evidence="1" id="KW-0862">Zinc</keyword>
<keyword evidence="4" id="KW-1185">Reference proteome</keyword>
<dbReference type="Gene3D" id="3.30.160.60">
    <property type="entry name" value="Classic Zinc Finger"/>
    <property type="match status" value="1"/>
</dbReference>
<dbReference type="AlphaFoldDB" id="A0AAV4MQ06"/>
<dbReference type="Proteomes" id="UP001054837">
    <property type="component" value="Unassembled WGS sequence"/>
</dbReference>
<name>A0AAV4MQ06_9ARAC</name>
<proteinExistence type="predicted"/>
<dbReference type="GO" id="GO:0008270">
    <property type="term" value="F:zinc ion binding"/>
    <property type="evidence" value="ECO:0007669"/>
    <property type="project" value="UniProtKB-KW"/>
</dbReference>
<dbReference type="EMBL" id="BPLQ01000667">
    <property type="protein sequence ID" value="GIX73910.1"/>
    <property type="molecule type" value="Genomic_DNA"/>
</dbReference>
<dbReference type="SUPFAM" id="SSF57667">
    <property type="entry name" value="beta-beta-alpha zinc fingers"/>
    <property type="match status" value="1"/>
</dbReference>
<keyword evidence="1" id="KW-0863">Zinc-finger</keyword>
<evidence type="ECO:0000259" key="2">
    <source>
        <dbReference type="PROSITE" id="PS50157"/>
    </source>
</evidence>
<feature type="domain" description="C2H2-type" evidence="2">
    <location>
        <begin position="2"/>
        <end position="29"/>
    </location>
</feature>
<dbReference type="PROSITE" id="PS50157">
    <property type="entry name" value="ZINC_FINGER_C2H2_2"/>
    <property type="match status" value="1"/>
</dbReference>
<sequence length="84" mass="9469">MYQCKFCPYSAVCAAFVKNHQVKHTKEQPFDCSVCSAHLSIPFMQPYSIAITPNGKPLQDLLLLFHKTKPCDAEPSEAHWRAAC</sequence>
<accession>A0AAV4MQ06</accession>
<organism evidence="3 4">
    <name type="scientific">Caerostris darwini</name>
    <dbReference type="NCBI Taxonomy" id="1538125"/>
    <lineage>
        <taxon>Eukaryota</taxon>
        <taxon>Metazoa</taxon>
        <taxon>Ecdysozoa</taxon>
        <taxon>Arthropoda</taxon>
        <taxon>Chelicerata</taxon>
        <taxon>Arachnida</taxon>
        <taxon>Araneae</taxon>
        <taxon>Araneomorphae</taxon>
        <taxon>Entelegynae</taxon>
        <taxon>Araneoidea</taxon>
        <taxon>Araneidae</taxon>
        <taxon>Caerostris</taxon>
    </lineage>
</organism>
<comment type="caution">
    <text evidence="3">The sequence shown here is derived from an EMBL/GenBank/DDBJ whole genome shotgun (WGS) entry which is preliminary data.</text>
</comment>
<dbReference type="InterPro" id="IPR013087">
    <property type="entry name" value="Znf_C2H2_type"/>
</dbReference>
<gene>
    <name evidence="3" type="ORF">CDAR_61431</name>
</gene>
<protein>
    <recommendedName>
        <fullName evidence="2">C2H2-type domain-containing protein</fullName>
    </recommendedName>
</protein>
<keyword evidence="1" id="KW-0479">Metal-binding</keyword>
<evidence type="ECO:0000313" key="4">
    <source>
        <dbReference type="Proteomes" id="UP001054837"/>
    </source>
</evidence>
<dbReference type="InterPro" id="IPR036236">
    <property type="entry name" value="Znf_C2H2_sf"/>
</dbReference>
<reference evidence="3 4" key="1">
    <citation type="submission" date="2021-06" db="EMBL/GenBank/DDBJ databases">
        <title>Caerostris darwini draft genome.</title>
        <authorList>
            <person name="Kono N."/>
            <person name="Arakawa K."/>
        </authorList>
    </citation>
    <scope>NUCLEOTIDE SEQUENCE [LARGE SCALE GENOMIC DNA]</scope>
</reference>